<protein>
    <submittedName>
        <fullName evidence="2">Helix-turn-helix domain-containing protein</fullName>
    </submittedName>
</protein>
<organism evidence="2 3">
    <name type="scientific">Limosilactobacillus vaginalis</name>
    <dbReference type="NCBI Taxonomy" id="1633"/>
    <lineage>
        <taxon>Bacteria</taxon>
        <taxon>Bacillati</taxon>
        <taxon>Bacillota</taxon>
        <taxon>Bacilli</taxon>
        <taxon>Lactobacillales</taxon>
        <taxon>Lactobacillaceae</taxon>
        <taxon>Limosilactobacillus</taxon>
    </lineage>
</organism>
<feature type="domain" description="HTH cro/C1-type" evidence="1">
    <location>
        <begin position="1"/>
        <end position="37"/>
    </location>
</feature>
<accession>A0AAW5WSH0</accession>
<dbReference type="GO" id="GO:0003677">
    <property type="term" value="F:DNA binding"/>
    <property type="evidence" value="ECO:0007669"/>
    <property type="project" value="InterPro"/>
</dbReference>
<sequence>MNITPQSIHNWEVGKSMPNSEAIYKMAKILGTSTDNIFLALNTTKVVRK</sequence>
<name>A0AAW5WSH0_9LACO</name>
<evidence type="ECO:0000313" key="2">
    <source>
        <dbReference type="EMBL" id="MCZ3667413.1"/>
    </source>
</evidence>
<dbReference type="SUPFAM" id="SSF47413">
    <property type="entry name" value="lambda repressor-like DNA-binding domains"/>
    <property type="match status" value="1"/>
</dbReference>
<dbReference type="AlphaFoldDB" id="A0AAW5WSH0"/>
<dbReference type="EMBL" id="JAKHPH010000006">
    <property type="protein sequence ID" value="MCZ3667413.1"/>
    <property type="molecule type" value="Genomic_DNA"/>
</dbReference>
<dbReference type="InterPro" id="IPR010982">
    <property type="entry name" value="Lambda_DNA-bd_dom_sf"/>
</dbReference>
<dbReference type="PROSITE" id="PS50943">
    <property type="entry name" value="HTH_CROC1"/>
    <property type="match status" value="1"/>
</dbReference>
<dbReference type="CDD" id="cd00093">
    <property type="entry name" value="HTH_XRE"/>
    <property type="match status" value="1"/>
</dbReference>
<dbReference type="Proteomes" id="UP001212401">
    <property type="component" value="Unassembled WGS sequence"/>
</dbReference>
<evidence type="ECO:0000313" key="3">
    <source>
        <dbReference type="Proteomes" id="UP001212401"/>
    </source>
</evidence>
<dbReference type="Pfam" id="PF01381">
    <property type="entry name" value="HTH_3"/>
    <property type="match status" value="1"/>
</dbReference>
<dbReference type="InterPro" id="IPR001387">
    <property type="entry name" value="Cro/C1-type_HTH"/>
</dbReference>
<evidence type="ECO:0000259" key="1">
    <source>
        <dbReference type="PROSITE" id="PS50943"/>
    </source>
</evidence>
<comment type="caution">
    <text evidence="2">The sequence shown here is derived from an EMBL/GenBank/DDBJ whole genome shotgun (WGS) entry which is preliminary data.</text>
</comment>
<reference evidence="2" key="1">
    <citation type="submission" date="2022-01" db="EMBL/GenBank/DDBJ databases">
        <title>VMRC isolate genome collection.</title>
        <authorList>
            <person name="France M."/>
            <person name="Rutt L."/>
            <person name="Humphrys M."/>
            <person name="Ravel J."/>
        </authorList>
    </citation>
    <scope>NUCLEOTIDE SEQUENCE</scope>
    <source>
        <strain evidence="2">C0048A1</strain>
    </source>
</reference>
<proteinExistence type="predicted"/>
<gene>
    <name evidence="2" type="ORF">L2724_03820</name>
</gene>
<dbReference type="Gene3D" id="1.10.260.40">
    <property type="entry name" value="lambda repressor-like DNA-binding domains"/>
    <property type="match status" value="1"/>
</dbReference>